<evidence type="ECO:0000313" key="2">
    <source>
        <dbReference type="Proteomes" id="UP000266673"/>
    </source>
</evidence>
<dbReference type="AlphaFoldDB" id="A0A397UHI0"/>
<accession>A0A397UHI0</accession>
<reference evidence="1 2" key="1">
    <citation type="submission" date="2018-06" db="EMBL/GenBank/DDBJ databases">
        <title>Comparative genomics reveals the genomic features of Rhizophagus irregularis, R. cerebriforme, R. diaphanum and Gigaspora rosea, and their symbiotic lifestyle signature.</title>
        <authorList>
            <person name="Morin E."/>
            <person name="San Clemente H."/>
            <person name="Chen E.C.H."/>
            <person name="De La Providencia I."/>
            <person name="Hainaut M."/>
            <person name="Kuo A."/>
            <person name="Kohler A."/>
            <person name="Murat C."/>
            <person name="Tang N."/>
            <person name="Roy S."/>
            <person name="Loubradou J."/>
            <person name="Henrissat B."/>
            <person name="Grigoriev I.V."/>
            <person name="Corradi N."/>
            <person name="Roux C."/>
            <person name="Martin F.M."/>
        </authorList>
    </citation>
    <scope>NUCLEOTIDE SEQUENCE [LARGE SCALE GENOMIC DNA]</scope>
    <source>
        <strain evidence="1 2">DAOM 194757</strain>
    </source>
</reference>
<keyword evidence="2" id="KW-1185">Reference proteome</keyword>
<dbReference type="Proteomes" id="UP000266673">
    <property type="component" value="Unassembled WGS sequence"/>
</dbReference>
<dbReference type="EMBL" id="QKWP01001424">
    <property type="protein sequence ID" value="RIB09041.1"/>
    <property type="molecule type" value="Genomic_DNA"/>
</dbReference>
<organism evidence="1 2">
    <name type="scientific">Gigaspora rosea</name>
    <dbReference type="NCBI Taxonomy" id="44941"/>
    <lineage>
        <taxon>Eukaryota</taxon>
        <taxon>Fungi</taxon>
        <taxon>Fungi incertae sedis</taxon>
        <taxon>Mucoromycota</taxon>
        <taxon>Glomeromycotina</taxon>
        <taxon>Glomeromycetes</taxon>
        <taxon>Diversisporales</taxon>
        <taxon>Gigasporaceae</taxon>
        <taxon>Gigaspora</taxon>
    </lineage>
</organism>
<evidence type="ECO:0000313" key="1">
    <source>
        <dbReference type="EMBL" id="RIB09041.1"/>
    </source>
</evidence>
<protein>
    <submittedName>
        <fullName evidence="1">Uncharacterized protein</fullName>
    </submittedName>
</protein>
<gene>
    <name evidence="1" type="ORF">C2G38_2209969</name>
</gene>
<sequence>MPSTISIVCYVTDHQESVTSKALTVVKASGVTRLRNSASPLNVLLVGFYSKDEYTQDPTVSTLSTFSTEDVLFVTGKFRFIEEKDNDEMKLPILKIILHSVVRLAINPSDLPAFPLLINMTAVVTNLPRNDPDHDDVSFSSATHLTPTTNSLKKGTTLFMNGELLIVENTYVVHLRGINFCEYQKTTLNVKNPVTLPWLSGSSDPPTNEALP</sequence>
<name>A0A397UHI0_9GLOM</name>
<proteinExistence type="predicted"/>
<dbReference type="OrthoDB" id="2396944at2759"/>
<comment type="caution">
    <text evidence="1">The sequence shown here is derived from an EMBL/GenBank/DDBJ whole genome shotgun (WGS) entry which is preliminary data.</text>
</comment>